<dbReference type="Proteomes" id="UP000658656">
    <property type="component" value="Unassembled WGS sequence"/>
</dbReference>
<proteinExistence type="predicted"/>
<evidence type="ECO:0000313" key="2">
    <source>
        <dbReference type="EMBL" id="GHF57815.1"/>
    </source>
</evidence>
<accession>A0A8H9ME26</accession>
<sequence>MTEQLEARVAKLEDEVPEAIAIARDARHHAAMAEALARGASLEAGDCVSILRGHTNLLNAIRDDHVEQGQRLDRVEQRMDRIEKEMKEGFSMVAVGMSQITALIKGVES</sequence>
<name>A0A8H9ME26_9PSEU</name>
<reference evidence="2" key="2">
    <citation type="submission" date="2020-09" db="EMBL/GenBank/DDBJ databases">
        <authorList>
            <person name="Sun Q."/>
            <person name="Zhou Y."/>
        </authorList>
    </citation>
    <scope>NUCLEOTIDE SEQUENCE</scope>
    <source>
        <strain evidence="2">CGMCC 4.7679</strain>
    </source>
</reference>
<protein>
    <submittedName>
        <fullName evidence="2">Uncharacterized protein</fullName>
    </submittedName>
</protein>
<dbReference type="AlphaFoldDB" id="A0A8H9ME26"/>
<gene>
    <name evidence="2" type="ORF">GCM10017566_33830</name>
</gene>
<evidence type="ECO:0000256" key="1">
    <source>
        <dbReference type="SAM" id="Coils"/>
    </source>
</evidence>
<keyword evidence="1" id="KW-0175">Coiled coil</keyword>
<evidence type="ECO:0000313" key="3">
    <source>
        <dbReference type="Proteomes" id="UP000658656"/>
    </source>
</evidence>
<comment type="caution">
    <text evidence="2">The sequence shown here is derived from an EMBL/GenBank/DDBJ whole genome shotgun (WGS) entry which is preliminary data.</text>
</comment>
<dbReference type="OrthoDB" id="3577251at2"/>
<dbReference type="RefSeq" id="WP_145932384.1">
    <property type="nucleotide sequence ID" value="NZ_BNAV01000004.1"/>
</dbReference>
<dbReference type="EMBL" id="BNAV01000004">
    <property type="protein sequence ID" value="GHF57815.1"/>
    <property type="molecule type" value="Genomic_DNA"/>
</dbReference>
<reference evidence="2" key="1">
    <citation type="journal article" date="2014" name="Int. J. Syst. Evol. Microbiol.">
        <title>Complete genome sequence of Corynebacterium casei LMG S-19264T (=DSM 44701T), isolated from a smear-ripened cheese.</title>
        <authorList>
            <consortium name="US DOE Joint Genome Institute (JGI-PGF)"/>
            <person name="Walter F."/>
            <person name="Albersmeier A."/>
            <person name="Kalinowski J."/>
            <person name="Ruckert C."/>
        </authorList>
    </citation>
    <scope>NUCLEOTIDE SEQUENCE</scope>
    <source>
        <strain evidence="2">CGMCC 4.7679</strain>
    </source>
</reference>
<organism evidence="2 3">
    <name type="scientific">Amycolatopsis bartoniae</name>
    <dbReference type="NCBI Taxonomy" id="941986"/>
    <lineage>
        <taxon>Bacteria</taxon>
        <taxon>Bacillati</taxon>
        <taxon>Actinomycetota</taxon>
        <taxon>Actinomycetes</taxon>
        <taxon>Pseudonocardiales</taxon>
        <taxon>Pseudonocardiaceae</taxon>
        <taxon>Amycolatopsis</taxon>
    </lineage>
</organism>
<feature type="coiled-coil region" evidence="1">
    <location>
        <begin position="65"/>
        <end position="92"/>
    </location>
</feature>
<keyword evidence="3" id="KW-1185">Reference proteome</keyword>